<reference evidence="1" key="1">
    <citation type="journal article" date="2013" name="J. Plant Res.">
        <title>Effect of fungi and light on seed germination of three Opuntia species from semiarid lands of central Mexico.</title>
        <authorList>
            <person name="Delgado-Sanchez P."/>
            <person name="Jimenez-Bremont J.F."/>
            <person name="Guerrero-Gonzalez Mde L."/>
            <person name="Flores J."/>
        </authorList>
    </citation>
    <scope>NUCLEOTIDE SEQUENCE</scope>
    <source>
        <tissue evidence="1">Cladode</tissue>
    </source>
</reference>
<name>A0A7C9DFU8_OPUST</name>
<evidence type="ECO:0000313" key="1">
    <source>
        <dbReference type="EMBL" id="MBA4636209.1"/>
    </source>
</evidence>
<sequence>MHSCYTSTAHHFDFSHTCVGEPVIGHNPIIFRRGGKSSGTRGRKLKFRIDWKNQVFKGLCCRPNFHDIKLYEEQYELVIYQRDYEDSFNKTLRGTKTIHLSFISIVTELNET</sequence>
<reference evidence="1" key="2">
    <citation type="submission" date="2020-07" db="EMBL/GenBank/DDBJ databases">
        <authorList>
            <person name="Vera ALvarez R."/>
            <person name="Arias-Moreno D.M."/>
            <person name="Jimenez-Jacinto V."/>
            <person name="Jimenez-Bremont J.F."/>
            <person name="Swaminathan K."/>
            <person name="Moose S.P."/>
            <person name="Guerrero-Gonzalez M.L."/>
            <person name="Marino-Ramirez L."/>
            <person name="Landsman D."/>
            <person name="Rodriguez-Kessler M."/>
            <person name="Delgado-Sanchez P."/>
        </authorList>
    </citation>
    <scope>NUCLEOTIDE SEQUENCE</scope>
    <source>
        <tissue evidence="1">Cladode</tissue>
    </source>
</reference>
<organism evidence="1">
    <name type="scientific">Opuntia streptacantha</name>
    <name type="common">Prickly pear cactus</name>
    <name type="synonym">Opuntia cardona</name>
    <dbReference type="NCBI Taxonomy" id="393608"/>
    <lineage>
        <taxon>Eukaryota</taxon>
        <taxon>Viridiplantae</taxon>
        <taxon>Streptophyta</taxon>
        <taxon>Embryophyta</taxon>
        <taxon>Tracheophyta</taxon>
        <taxon>Spermatophyta</taxon>
        <taxon>Magnoliopsida</taxon>
        <taxon>eudicotyledons</taxon>
        <taxon>Gunneridae</taxon>
        <taxon>Pentapetalae</taxon>
        <taxon>Caryophyllales</taxon>
        <taxon>Cactineae</taxon>
        <taxon>Cactaceae</taxon>
        <taxon>Opuntioideae</taxon>
        <taxon>Opuntia</taxon>
    </lineage>
</organism>
<accession>A0A7C9DFU8</accession>
<protein>
    <submittedName>
        <fullName evidence="1">Uncharacterized protein</fullName>
    </submittedName>
</protein>
<dbReference type="AlphaFoldDB" id="A0A7C9DFU8"/>
<dbReference type="EMBL" id="GISG01098942">
    <property type="protein sequence ID" value="MBA4636209.1"/>
    <property type="molecule type" value="Transcribed_RNA"/>
</dbReference>
<proteinExistence type="predicted"/>